<keyword evidence="4 7" id="KW-1133">Transmembrane helix</keyword>
<evidence type="ECO:0000256" key="6">
    <source>
        <dbReference type="SAM" id="MobiDB-lite"/>
    </source>
</evidence>
<evidence type="ECO:0000313" key="9">
    <source>
        <dbReference type="Proteomes" id="UP001528673"/>
    </source>
</evidence>
<dbReference type="EMBL" id="JAQSIP010000010">
    <property type="protein sequence ID" value="MDD0840463.1"/>
    <property type="molecule type" value="Genomic_DNA"/>
</dbReference>
<proteinExistence type="predicted"/>
<keyword evidence="2" id="KW-1003">Cell membrane</keyword>
<dbReference type="InterPro" id="IPR003740">
    <property type="entry name" value="YitT"/>
</dbReference>
<evidence type="ECO:0000256" key="4">
    <source>
        <dbReference type="ARBA" id="ARBA00022989"/>
    </source>
</evidence>
<dbReference type="PANTHER" id="PTHR33545:SF5">
    <property type="entry name" value="UPF0750 MEMBRANE PROTEIN YITT"/>
    <property type="match status" value="1"/>
</dbReference>
<feature type="transmembrane region" description="Helical" evidence="7">
    <location>
        <begin position="108"/>
        <end position="126"/>
    </location>
</feature>
<accession>A0ABT5N354</accession>
<dbReference type="PANTHER" id="PTHR33545">
    <property type="entry name" value="UPF0750 MEMBRANE PROTEIN YITT-RELATED"/>
    <property type="match status" value="1"/>
</dbReference>
<comment type="caution">
    <text evidence="8">The sequence shown here is derived from an EMBL/GenBank/DDBJ whole genome shotgun (WGS) entry which is preliminary data.</text>
</comment>
<keyword evidence="3 7" id="KW-0812">Transmembrane</keyword>
<name>A0ABT5N354_9BURK</name>
<evidence type="ECO:0000256" key="7">
    <source>
        <dbReference type="SAM" id="Phobius"/>
    </source>
</evidence>
<sequence>MNAPEPSNPPSADAPSANTPAVAAPAPPSPVSDLTRHSLTEDALALFSATLLIALGVAIYSRDHLLSGGMAGLAFLLHYATGYSFGKVFFVLNLPFYVLAWRKMDQAFVLKTMAAVALLSVMTEITPQLVSFDTLHPAYAAVLGGLLMGVGFLMLFRHRASLGGIGILAFYLQESRGWKAGHIQMAVDCVIVLLALWTAPLSNVALSIGGAVMLNLILTMNHRKDRYIAS</sequence>
<evidence type="ECO:0000256" key="5">
    <source>
        <dbReference type="ARBA" id="ARBA00023136"/>
    </source>
</evidence>
<dbReference type="Proteomes" id="UP001528673">
    <property type="component" value="Unassembled WGS sequence"/>
</dbReference>
<evidence type="ECO:0000256" key="2">
    <source>
        <dbReference type="ARBA" id="ARBA00022475"/>
    </source>
</evidence>
<evidence type="ECO:0000313" key="8">
    <source>
        <dbReference type="EMBL" id="MDD0840463.1"/>
    </source>
</evidence>
<dbReference type="Pfam" id="PF02588">
    <property type="entry name" value="YitT_membrane"/>
    <property type="match status" value="1"/>
</dbReference>
<protein>
    <submittedName>
        <fullName evidence="8">YitT family protein</fullName>
    </submittedName>
</protein>
<evidence type="ECO:0000256" key="3">
    <source>
        <dbReference type="ARBA" id="ARBA00022692"/>
    </source>
</evidence>
<keyword evidence="5 7" id="KW-0472">Membrane</keyword>
<feature type="transmembrane region" description="Helical" evidence="7">
    <location>
        <begin position="80"/>
        <end position="101"/>
    </location>
</feature>
<feature type="region of interest" description="Disordered" evidence="6">
    <location>
        <begin position="1"/>
        <end position="34"/>
    </location>
</feature>
<feature type="compositionally biased region" description="Low complexity" evidence="6">
    <location>
        <begin position="1"/>
        <end position="24"/>
    </location>
</feature>
<feature type="transmembrane region" description="Helical" evidence="7">
    <location>
        <begin position="138"/>
        <end position="156"/>
    </location>
</feature>
<gene>
    <name evidence="8" type="ORF">PSQ40_17925</name>
</gene>
<evidence type="ECO:0000256" key="1">
    <source>
        <dbReference type="ARBA" id="ARBA00004651"/>
    </source>
</evidence>
<organism evidence="8 9">
    <name type="scientific">Curvibacter cyanobacteriorum</name>
    <dbReference type="NCBI Taxonomy" id="3026422"/>
    <lineage>
        <taxon>Bacteria</taxon>
        <taxon>Pseudomonadati</taxon>
        <taxon>Pseudomonadota</taxon>
        <taxon>Betaproteobacteria</taxon>
        <taxon>Burkholderiales</taxon>
        <taxon>Comamonadaceae</taxon>
        <taxon>Curvibacter</taxon>
    </lineage>
</organism>
<keyword evidence="9" id="KW-1185">Reference proteome</keyword>
<feature type="transmembrane region" description="Helical" evidence="7">
    <location>
        <begin position="43"/>
        <end position="60"/>
    </location>
</feature>
<reference evidence="8 9" key="1">
    <citation type="submission" date="2023-02" db="EMBL/GenBank/DDBJ databases">
        <title>Bacterial whole genomic sequence of Curvibacter sp. HBC61.</title>
        <authorList>
            <person name="Le V."/>
            <person name="Ko S.-R."/>
            <person name="Ahn C.-Y."/>
            <person name="Oh H.-M."/>
        </authorList>
    </citation>
    <scope>NUCLEOTIDE SEQUENCE [LARGE SCALE GENOMIC DNA]</scope>
    <source>
        <strain evidence="8 9">HBC61</strain>
    </source>
</reference>
<dbReference type="RefSeq" id="WP_273953258.1">
    <property type="nucleotide sequence ID" value="NZ_JAQSIP010000010.1"/>
</dbReference>
<comment type="subcellular location">
    <subcellularLocation>
        <location evidence="1">Cell membrane</location>
        <topology evidence="1">Multi-pass membrane protein</topology>
    </subcellularLocation>
</comment>
<dbReference type="InterPro" id="IPR051461">
    <property type="entry name" value="UPF0750_membrane"/>
</dbReference>